<comment type="caution">
    <text evidence="2">The sequence shown here is derived from an EMBL/GenBank/DDBJ whole genome shotgun (WGS) entry which is preliminary data.</text>
</comment>
<keyword evidence="1" id="KW-0472">Membrane</keyword>
<evidence type="ECO:0000313" key="3">
    <source>
        <dbReference type="Proteomes" id="UP000240904"/>
    </source>
</evidence>
<feature type="transmembrane region" description="Helical" evidence="1">
    <location>
        <begin position="20"/>
        <end position="38"/>
    </location>
</feature>
<dbReference type="Proteomes" id="UP000240904">
    <property type="component" value="Unassembled WGS sequence"/>
</dbReference>
<accession>A0A2T3MW04</accession>
<organism evidence="2 3">
    <name type="scientific">Photobacterium lipolyticum</name>
    <dbReference type="NCBI Taxonomy" id="266810"/>
    <lineage>
        <taxon>Bacteria</taxon>
        <taxon>Pseudomonadati</taxon>
        <taxon>Pseudomonadota</taxon>
        <taxon>Gammaproteobacteria</taxon>
        <taxon>Vibrionales</taxon>
        <taxon>Vibrionaceae</taxon>
        <taxon>Photobacterium</taxon>
    </lineage>
</organism>
<name>A0A2T3MW04_9GAMM</name>
<gene>
    <name evidence="2" type="ORF">C9I89_14310</name>
</gene>
<reference evidence="2 3" key="1">
    <citation type="submission" date="2018-03" db="EMBL/GenBank/DDBJ databases">
        <title>Whole genome sequencing of Histamine producing bacteria.</title>
        <authorList>
            <person name="Butler K."/>
        </authorList>
    </citation>
    <scope>NUCLEOTIDE SEQUENCE [LARGE SCALE GENOMIC DNA]</scope>
    <source>
        <strain evidence="2 3">DSM 16190</strain>
    </source>
</reference>
<evidence type="ECO:0000256" key="1">
    <source>
        <dbReference type="SAM" id="Phobius"/>
    </source>
</evidence>
<dbReference type="AlphaFoldDB" id="A0A2T3MW04"/>
<keyword evidence="1" id="KW-0812">Transmembrane</keyword>
<keyword evidence="1" id="KW-1133">Transmembrane helix</keyword>
<dbReference type="EMBL" id="PYMC01000010">
    <property type="protein sequence ID" value="PSW04152.1"/>
    <property type="molecule type" value="Genomic_DNA"/>
</dbReference>
<keyword evidence="3" id="KW-1185">Reference proteome</keyword>
<sequence length="94" mass="10600">MVLWSYGPMVLWSYGPMVLWSYGPMVLWSYGPMVLWSYGPMVLQGRLPEPQGKTSFFALPRNQGTRTFISIGPQGLSAALPRFSERSVTRLSLL</sequence>
<proteinExistence type="predicted"/>
<evidence type="ECO:0000313" key="2">
    <source>
        <dbReference type="EMBL" id="PSW04152.1"/>
    </source>
</evidence>
<protein>
    <submittedName>
        <fullName evidence="2">Uncharacterized protein</fullName>
    </submittedName>
</protein>